<dbReference type="RefSeq" id="WP_167315481.1">
    <property type="nucleotide sequence ID" value="NZ_CP050269.1"/>
</dbReference>
<accession>A0ABX6K966</accession>
<keyword evidence="2" id="KW-0614">Plasmid</keyword>
<gene>
    <name evidence="2" type="ORF">HBA18_16595</name>
</gene>
<keyword evidence="3" id="KW-1185">Reference proteome</keyword>
<proteinExistence type="predicted"/>
<feature type="domain" description="RhsPI" evidence="1">
    <location>
        <begin position="20"/>
        <end position="119"/>
    </location>
</feature>
<dbReference type="Pfam" id="PF26352">
    <property type="entry name" value="RhsPI"/>
    <property type="match status" value="1"/>
</dbReference>
<organism evidence="2 3">
    <name type="scientific">Salinivibrio costicola</name>
    <name type="common">Vibrio costicola</name>
    <dbReference type="NCBI Taxonomy" id="51367"/>
    <lineage>
        <taxon>Bacteria</taxon>
        <taxon>Pseudomonadati</taxon>
        <taxon>Pseudomonadota</taxon>
        <taxon>Gammaproteobacteria</taxon>
        <taxon>Vibrionales</taxon>
        <taxon>Vibrionaceae</taxon>
        <taxon>Salinivibrio</taxon>
    </lineage>
</organism>
<reference evidence="2 3" key="1">
    <citation type="submission" date="2020-03" db="EMBL/GenBank/DDBJ databases">
        <title>Genome mining reveals the biosynthetic pathways of PHA and ectoines of the halophilic strain Salinivibrio costicola M318 isolated from fermented shrimp paste.</title>
        <authorList>
            <person name="Doan T.V."/>
            <person name="Tran L.T."/>
            <person name="Trieu T.A."/>
            <person name="Nguyen Q.V."/>
            <person name="Quach T.N."/>
            <person name="Phi T.Q."/>
            <person name="Kumar S."/>
        </authorList>
    </citation>
    <scope>NUCLEOTIDE SEQUENCE [LARGE SCALE GENOMIC DNA]</scope>
    <source>
        <strain evidence="2 3">M318</strain>
        <plasmid evidence="2 3">pM138.2</plasmid>
    </source>
</reference>
<geneLocation type="plasmid" evidence="2 3">
    <name>pM138.2</name>
</geneLocation>
<dbReference type="InterPro" id="IPR058812">
    <property type="entry name" value="RhsPI"/>
</dbReference>
<evidence type="ECO:0000259" key="1">
    <source>
        <dbReference type="Pfam" id="PF26352"/>
    </source>
</evidence>
<evidence type="ECO:0000313" key="2">
    <source>
        <dbReference type="EMBL" id="QIR08047.1"/>
    </source>
</evidence>
<evidence type="ECO:0000313" key="3">
    <source>
        <dbReference type="Proteomes" id="UP000501408"/>
    </source>
</evidence>
<protein>
    <submittedName>
        <fullName evidence="2">SMI1/KNR4 family protein</fullName>
    </submittedName>
</protein>
<dbReference type="EMBL" id="CP050269">
    <property type="protein sequence ID" value="QIR08047.1"/>
    <property type="molecule type" value="Genomic_DNA"/>
</dbReference>
<sequence>MNLTTTTKSMLAPIWAQEDELLDKVVDLADYDAVNQAIPDDTLSIEEVFAEDELEEVYLNFAPYLDNEAILPFMASYGNAVFCLGVGEENQGYVYYFDLDFGLHLLTKDGLTTFVRSLKDA</sequence>
<name>A0ABX6K966_SALCS</name>
<dbReference type="Proteomes" id="UP000501408">
    <property type="component" value="Plasmid pM138.2"/>
</dbReference>